<keyword evidence="6" id="KW-1185">Reference proteome</keyword>
<feature type="compositionally biased region" description="Basic and acidic residues" evidence="3">
    <location>
        <begin position="149"/>
        <end position="168"/>
    </location>
</feature>
<evidence type="ECO:0000259" key="4">
    <source>
        <dbReference type="Pfam" id="PF14791"/>
    </source>
</evidence>
<dbReference type="GO" id="GO:0005634">
    <property type="term" value="C:nucleus"/>
    <property type="evidence" value="ECO:0007669"/>
    <property type="project" value="TreeGrafter"/>
</dbReference>
<dbReference type="InterPro" id="IPR022312">
    <property type="entry name" value="DNA_pol_X"/>
</dbReference>
<dbReference type="PANTHER" id="PTHR11276:SF28">
    <property type="entry name" value="DNA POLYMERASE LAMBDA"/>
    <property type="match status" value="1"/>
</dbReference>
<protein>
    <recommendedName>
        <fullName evidence="4">DNA polymerase beta thumb domain-containing protein</fullName>
    </recommendedName>
</protein>
<evidence type="ECO:0000313" key="5">
    <source>
        <dbReference type="EMBL" id="ODQ60401.1"/>
    </source>
</evidence>
<dbReference type="GO" id="GO:0006303">
    <property type="term" value="P:double-strand break repair via nonhomologous end joining"/>
    <property type="evidence" value="ECO:0007669"/>
    <property type="project" value="TreeGrafter"/>
</dbReference>
<feature type="region of interest" description="Disordered" evidence="3">
    <location>
        <begin position="143"/>
        <end position="174"/>
    </location>
</feature>
<dbReference type="PRINTS" id="PR00869">
    <property type="entry name" value="DNAPOLX"/>
</dbReference>
<reference evidence="5 6" key="1">
    <citation type="journal article" date="2016" name="Proc. Natl. Acad. Sci. U.S.A.">
        <title>Comparative genomics of biotechnologically important yeasts.</title>
        <authorList>
            <person name="Riley R."/>
            <person name="Haridas S."/>
            <person name="Wolfe K.H."/>
            <person name="Lopes M.R."/>
            <person name="Hittinger C.T."/>
            <person name="Goeker M."/>
            <person name="Salamov A.A."/>
            <person name="Wisecaver J.H."/>
            <person name="Long T.M."/>
            <person name="Calvey C.H."/>
            <person name="Aerts A.L."/>
            <person name="Barry K.W."/>
            <person name="Choi C."/>
            <person name="Clum A."/>
            <person name="Coughlan A.Y."/>
            <person name="Deshpande S."/>
            <person name="Douglass A.P."/>
            <person name="Hanson S.J."/>
            <person name="Klenk H.-P."/>
            <person name="LaButti K.M."/>
            <person name="Lapidus A."/>
            <person name="Lindquist E.A."/>
            <person name="Lipzen A.M."/>
            <person name="Meier-Kolthoff J.P."/>
            <person name="Ohm R.A."/>
            <person name="Otillar R.P."/>
            <person name="Pangilinan J.L."/>
            <person name="Peng Y."/>
            <person name="Rokas A."/>
            <person name="Rosa C.A."/>
            <person name="Scheuner C."/>
            <person name="Sibirny A.A."/>
            <person name="Slot J.C."/>
            <person name="Stielow J.B."/>
            <person name="Sun H."/>
            <person name="Kurtzman C.P."/>
            <person name="Blackwell M."/>
            <person name="Grigoriev I.V."/>
            <person name="Jeffries T.W."/>
        </authorList>
    </citation>
    <scope>NUCLEOTIDE SEQUENCE [LARGE SCALE GENOMIC DNA]</scope>
    <source>
        <strain evidence="6">ATCC 58044 / CBS 1984 / NCYC 433 / NRRL Y-366-8</strain>
    </source>
</reference>
<keyword evidence="2" id="KW-0548">Nucleotidyltransferase</keyword>
<sequence>MNEMKTILSKLRELLMKSDYLKCELNKPSSKLMAGCALGPVGNKKLTGKFTTGKCRRIDFLLVPWSEIGAALIYFTGNDNFNRALRFRASKMNLILNESGLFKRITYKQGQKVKDREMLIESFSERKIFKLLGVEYEAPEQRNMGSNEKLVDVKPDEIDENEVIKKNDEETDST</sequence>
<dbReference type="AlphaFoldDB" id="A0A1E3P4K0"/>
<dbReference type="GeneID" id="30203625"/>
<dbReference type="EMBL" id="KV454210">
    <property type="protein sequence ID" value="ODQ60401.1"/>
    <property type="molecule type" value="Genomic_DNA"/>
</dbReference>
<dbReference type="RefSeq" id="XP_019039608.1">
    <property type="nucleotide sequence ID" value="XM_019186379.1"/>
</dbReference>
<organism evidence="5 6">
    <name type="scientific">Wickerhamomyces anomalus (strain ATCC 58044 / CBS 1984 / NCYC 433 / NRRL Y-366-8)</name>
    <name type="common">Yeast</name>
    <name type="synonym">Hansenula anomala</name>
    <dbReference type="NCBI Taxonomy" id="683960"/>
    <lineage>
        <taxon>Eukaryota</taxon>
        <taxon>Fungi</taxon>
        <taxon>Dikarya</taxon>
        <taxon>Ascomycota</taxon>
        <taxon>Saccharomycotina</taxon>
        <taxon>Saccharomycetes</taxon>
        <taxon>Phaffomycetales</taxon>
        <taxon>Wickerhamomycetaceae</taxon>
        <taxon>Wickerhamomyces</taxon>
    </lineage>
</organism>
<gene>
    <name evidence="5" type="ORF">WICANDRAFT_92816</name>
</gene>
<dbReference type="InterPro" id="IPR029398">
    <property type="entry name" value="PolB_thumb"/>
</dbReference>
<dbReference type="InterPro" id="IPR043519">
    <property type="entry name" value="NT_sf"/>
</dbReference>
<evidence type="ECO:0000256" key="2">
    <source>
        <dbReference type="ARBA" id="ARBA00022695"/>
    </source>
</evidence>
<evidence type="ECO:0000313" key="6">
    <source>
        <dbReference type="Proteomes" id="UP000094112"/>
    </source>
</evidence>
<evidence type="ECO:0000256" key="1">
    <source>
        <dbReference type="ARBA" id="ARBA00022679"/>
    </source>
</evidence>
<dbReference type="SUPFAM" id="SSF81301">
    <property type="entry name" value="Nucleotidyltransferase"/>
    <property type="match status" value="1"/>
</dbReference>
<dbReference type="OrthoDB" id="205514at2759"/>
<dbReference type="Gene3D" id="3.30.460.10">
    <property type="entry name" value="Beta Polymerase, domain 2"/>
    <property type="match status" value="1"/>
</dbReference>
<dbReference type="PANTHER" id="PTHR11276">
    <property type="entry name" value="DNA POLYMERASE TYPE-X FAMILY MEMBER"/>
    <property type="match status" value="1"/>
</dbReference>
<keyword evidence="1" id="KW-0808">Transferase</keyword>
<dbReference type="GO" id="GO:0003677">
    <property type="term" value="F:DNA binding"/>
    <property type="evidence" value="ECO:0007669"/>
    <property type="project" value="InterPro"/>
</dbReference>
<name>A0A1E3P4K0_WICAA</name>
<evidence type="ECO:0000256" key="3">
    <source>
        <dbReference type="SAM" id="MobiDB-lite"/>
    </source>
</evidence>
<dbReference type="InterPro" id="IPR037160">
    <property type="entry name" value="DNA_Pol_thumb_sf"/>
</dbReference>
<proteinExistence type="predicted"/>
<feature type="domain" description="DNA polymerase beta thumb" evidence="4">
    <location>
        <begin position="71"/>
        <end position="143"/>
    </location>
</feature>
<dbReference type="Gene3D" id="3.30.210.10">
    <property type="entry name" value="DNA polymerase, thumb domain"/>
    <property type="match status" value="1"/>
</dbReference>
<dbReference type="GO" id="GO:0003887">
    <property type="term" value="F:DNA-directed DNA polymerase activity"/>
    <property type="evidence" value="ECO:0007669"/>
    <property type="project" value="InterPro"/>
</dbReference>
<dbReference type="Pfam" id="PF14791">
    <property type="entry name" value="DNA_pol_B_thumb"/>
    <property type="match status" value="1"/>
</dbReference>
<accession>A0A1E3P4K0</accession>
<dbReference type="Proteomes" id="UP000094112">
    <property type="component" value="Unassembled WGS sequence"/>
</dbReference>
<dbReference type="STRING" id="683960.A0A1E3P4K0"/>